<gene>
    <name evidence="2" type="ORF">NM686_017175</name>
</gene>
<dbReference type="Proteomes" id="UP001162780">
    <property type="component" value="Chromosome"/>
</dbReference>
<name>A0ABY7GGJ8_9GAMM</name>
<sequence>MGGMRILIIGFQPYENITYPHLKQVVQHFTAFGSDYALFRERGYFIDEAFKPGLSLKALLRSAYTFSTIAIDSIKLIARRLLTQYDLVIAVDNFAFITASTLYTNVILWSHDFVTDDQERSSAWIHKLIKSKLSEKLNRKANIIIQDQTRLSLFCSRYHPEGLYTSNVFFLPVSLRASDNYLESKLQQTPVLLQIGGINCWRSMSDKLLCHYQSHSREYALAFHGFIDKEMQQKIRNAEHLPWTSSIDLDANCVNKIVSKCDIGFVAYNAGDFNFYYIGRASGQLVEFLRCGKPVIALGKTDLQRLVDEKKIGVAINHIDDLDAAIAKVLFNYPTYSSNCKKLYDEVYNLNNYLDHLTDWVIERAVL</sequence>
<feature type="domain" description="Glucosyltransferase 3-like C-terminal" evidence="1">
    <location>
        <begin position="262"/>
        <end position="343"/>
    </location>
</feature>
<evidence type="ECO:0000259" key="1">
    <source>
        <dbReference type="Pfam" id="PF26337"/>
    </source>
</evidence>
<dbReference type="Gene3D" id="3.40.50.2000">
    <property type="entry name" value="Glycogen Phosphorylase B"/>
    <property type="match status" value="1"/>
</dbReference>
<dbReference type="RefSeq" id="WP_269021873.1">
    <property type="nucleotide sequence ID" value="NZ_CP113517.1"/>
</dbReference>
<dbReference type="SUPFAM" id="SSF53756">
    <property type="entry name" value="UDP-Glycosyltransferase/glycogen phosphorylase"/>
    <property type="match status" value="1"/>
</dbReference>
<protein>
    <recommendedName>
        <fullName evidence="1">Glucosyltransferase 3-like C-terminal domain-containing protein</fullName>
    </recommendedName>
</protein>
<evidence type="ECO:0000313" key="3">
    <source>
        <dbReference type="Proteomes" id="UP001162780"/>
    </source>
</evidence>
<accession>A0ABY7GGJ8</accession>
<dbReference type="EMBL" id="CP113517">
    <property type="protein sequence ID" value="WAR44087.1"/>
    <property type="molecule type" value="Genomic_DNA"/>
</dbReference>
<keyword evidence="3" id="KW-1185">Reference proteome</keyword>
<dbReference type="InterPro" id="IPR058592">
    <property type="entry name" value="Gtf3_C"/>
</dbReference>
<dbReference type="Pfam" id="PF26337">
    <property type="entry name" value="Gtf3_C"/>
    <property type="match status" value="1"/>
</dbReference>
<organism evidence="2 3">
    <name type="scientific">Methylomonas rapida</name>
    <dbReference type="NCBI Taxonomy" id="2963939"/>
    <lineage>
        <taxon>Bacteria</taxon>
        <taxon>Pseudomonadati</taxon>
        <taxon>Pseudomonadota</taxon>
        <taxon>Gammaproteobacteria</taxon>
        <taxon>Methylococcales</taxon>
        <taxon>Methylococcaceae</taxon>
        <taxon>Methylomonas</taxon>
    </lineage>
</organism>
<reference evidence="2" key="1">
    <citation type="submission" date="2022-11" db="EMBL/GenBank/DDBJ databases">
        <title>Methylomonas rapida sp. nov., Carotenoid-Producing Obligate Methanotrophs with High Growth Characteristics and Biotechnological Potential.</title>
        <authorList>
            <person name="Tikhonova E.N."/>
            <person name="Suleimanov R.Z."/>
            <person name="Miroshnikov K."/>
            <person name="Oshkin I.Y."/>
            <person name="Belova S.E."/>
            <person name="Danilova O.V."/>
            <person name="Ashikhmin A."/>
            <person name="Konopkin A."/>
            <person name="But S.Y."/>
            <person name="Khmelenina V.N."/>
            <person name="Kuznetsov N."/>
            <person name="Pimenov N.V."/>
            <person name="Dedysh S.N."/>
        </authorList>
    </citation>
    <scope>NUCLEOTIDE SEQUENCE</scope>
    <source>
        <strain evidence="2">MP1</strain>
    </source>
</reference>
<proteinExistence type="predicted"/>
<evidence type="ECO:0000313" key="2">
    <source>
        <dbReference type="EMBL" id="WAR44087.1"/>
    </source>
</evidence>